<dbReference type="EMBL" id="CABPRV010000010">
    <property type="protein sequence ID" value="VVE35711.1"/>
    <property type="molecule type" value="Genomic_DNA"/>
</dbReference>
<organism evidence="1 2">
    <name type="scientific">Pandoraea capi</name>
    <dbReference type="NCBI Taxonomy" id="2508286"/>
    <lineage>
        <taxon>Bacteria</taxon>
        <taxon>Pseudomonadati</taxon>
        <taxon>Pseudomonadota</taxon>
        <taxon>Betaproteobacteria</taxon>
        <taxon>Burkholderiales</taxon>
        <taxon>Burkholderiaceae</taxon>
        <taxon>Pandoraea</taxon>
    </lineage>
</organism>
<evidence type="ECO:0008006" key="3">
    <source>
        <dbReference type="Google" id="ProtNLM"/>
    </source>
</evidence>
<reference evidence="1 2" key="1">
    <citation type="submission" date="2019-08" db="EMBL/GenBank/DDBJ databases">
        <authorList>
            <person name="Peeters C."/>
        </authorList>
    </citation>
    <scope>NUCLEOTIDE SEQUENCE [LARGE SCALE GENOMIC DNA]</scope>
    <source>
        <strain evidence="1 2">LMG 20602</strain>
    </source>
</reference>
<name>A0ABY6W7E6_9BURK</name>
<sequence length="38" mass="4323">MTMGEGESAILPEFPEARFGRLQSLVFTRFSNLKICFV</sequence>
<comment type="caution">
    <text evidence="1">The sequence shown here is derived from an EMBL/GenBank/DDBJ whole genome shotgun (WGS) entry which is preliminary data.</text>
</comment>
<gene>
    <name evidence="1" type="ORF">PCA20602_03894</name>
</gene>
<evidence type="ECO:0000313" key="1">
    <source>
        <dbReference type="EMBL" id="VVE35711.1"/>
    </source>
</evidence>
<dbReference type="Proteomes" id="UP000366065">
    <property type="component" value="Unassembled WGS sequence"/>
</dbReference>
<proteinExistence type="predicted"/>
<protein>
    <recommendedName>
        <fullName evidence="3">Transposase</fullName>
    </recommendedName>
</protein>
<evidence type="ECO:0000313" key="2">
    <source>
        <dbReference type="Proteomes" id="UP000366065"/>
    </source>
</evidence>
<accession>A0ABY6W7E6</accession>
<keyword evidence="2" id="KW-1185">Reference proteome</keyword>